<protein>
    <submittedName>
        <fullName evidence="2">GyrI-like domain-containing protein</fullName>
    </submittedName>
</protein>
<evidence type="ECO:0000313" key="3">
    <source>
        <dbReference type="Proteomes" id="UP001257277"/>
    </source>
</evidence>
<dbReference type="InterPro" id="IPR011256">
    <property type="entry name" value="Reg_factor_effector_dom_sf"/>
</dbReference>
<dbReference type="EMBL" id="JAVTTO010000004">
    <property type="protein sequence ID" value="MDT7832822.1"/>
    <property type="molecule type" value="Genomic_DNA"/>
</dbReference>
<organism evidence="2 3">
    <name type="scientific">Asprobacillus argus</name>
    <dbReference type="NCBI Taxonomy" id="3076534"/>
    <lineage>
        <taxon>Bacteria</taxon>
        <taxon>Pseudomonadati</taxon>
        <taxon>Bacteroidota</taxon>
        <taxon>Flavobacteriia</taxon>
        <taxon>Flavobacteriales</taxon>
        <taxon>Flavobacteriaceae</taxon>
        <taxon>Asprobacillus</taxon>
    </lineage>
</organism>
<evidence type="ECO:0000259" key="1">
    <source>
        <dbReference type="Pfam" id="PF06445"/>
    </source>
</evidence>
<dbReference type="Gene3D" id="3.20.80.10">
    <property type="entry name" value="Regulatory factor, effector binding domain"/>
    <property type="match status" value="1"/>
</dbReference>
<dbReference type="PIRSF" id="PIRSF031644">
    <property type="entry name" value="UCP031644"/>
    <property type="match status" value="1"/>
</dbReference>
<dbReference type="InterPro" id="IPR008319">
    <property type="entry name" value="GyrI-like_CCH_Lin2189-like"/>
</dbReference>
<dbReference type="Pfam" id="PF06445">
    <property type="entry name" value="GyrI-like"/>
    <property type="match status" value="1"/>
</dbReference>
<name>A0ABU3LGJ7_9FLAO</name>
<accession>A0ABU3LGJ7</accession>
<keyword evidence="3" id="KW-1185">Reference proteome</keyword>
<reference evidence="2 3" key="1">
    <citation type="submission" date="2023-09" db="EMBL/GenBank/DDBJ databases">
        <title>Novel taxa isolated from Blanes Bay.</title>
        <authorList>
            <person name="Rey-Velasco X."/>
            <person name="Lucena T."/>
        </authorList>
    </citation>
    <scope>NUCLEOTIDE SEQUENCE [LARGE SCALE GENOMIC DNA]</scope>
    <source>
        <strain evidence="2 3">S356</strain>
    </source>
</reference>
<evidence type="ECO:0000313" key="2">
    <source>
        <dbReference type="EMBL" id="MDT7832822.1"/>
    </source>
</evidence>
<comment type="caution">
    <text evidence="2">The sequence shown here is derived from an EMBL/GenBank/DDBJ whole genome shotgun (WGS) entry which is preliminary data.</text>
</comment>
<dbReference type="RefSeq" id="WP_349242075.1">
    <property type="nucleotide sequence ID" value="NZ_JAVTTO010000004.1"/>
</dbReference>
<sequence length="209" mass="24462">MKHEWRKKEKQFYLPKETPEKIYIPEFNFFTISGQGNPNSTNFSDHIAALYAVSYGVKMSLKKNPILKEYTDYTVYPLEGVWDISAEAKQHFNSNVGIDKNELVYKIMIRQPSFITLEYASEIMEQVKAKKPNLNIERTSFEKITEGDCIQMLHVGPFENEPQSFAVMEEFASNLGFKRISKKHKEIYLSDFRKVPKEKLKTVLRFKLS</sequence>
<dbReference type="Proteomes" id="UP001257277">
    <property type="component" value="Unassembled WGS sequence"/>
</dbReference>
<gene>
    <name evidence="2" type="ORF">RQM59_10560</name>
</gene>
<dbReference type="SUPFAM" id="SSF55136">
    <property type="entry name" value="Probable bacterial effector-binding domain"/>
    <property type="match status" value="1"/>
</dbReference>
<proteinExistence type="predicted"/>
<feature type="domain" description="GyrI-like small molecule binding" evidence="1">
    <location>
        <begin position="18"/>
        <end position="204"/>
    </location>
</feature>
<dbReference type="InterPro" id="IPR029442">
    <property type="entry name" value="GyrI-like"/>
</dbReference>